<accession>A0A068SLD2</accession>
<evidence type="ECO:0000313" key="9">
    <source>
        <dbReference type="Proteomes" id="UP000028181"/>
    </source>
</evidence>
<sequence length="257" mass="29106">MTHELFAPVPHGRTADEVILQIESLILSGVLRDGDRLPGERELAQRFDVSRPILREALKELEARGLLTSQHGGGTYVADIVGQIFSPPLVALIRRHQRAVHDYLEYRRQLEGMTAELAATRATDTDRQLIERILETMRRAHRDGRFEDELTSDVEFHNAIGDAAHNIILMHTLRACYRLLSDGIFYNRRIIFNVGSAHDAVMTQHEAIGQAILDGDPAKARKAAEDHIDFISKVTNEAERTGEWSRIAQLRMMQTKI</sequence>
<evidence type="ECO:0000256" key="2">
    <source>
        <dbReference type="ARBA" id="ARBA00023015"/>
    </source>
</evidence>
<dbReference type="GeneID" id="24259667"/>
<dbReference type="RefSeq" id="WP_151040907.1">
    <property type="nucleotide sequence ID" value="NZ_HG938353.1"/>
</dbReference>
<organism evidence="8 9">
    <name type="scientific">Neorhizobium galegae bv. orientalis str. HAMBI 540</name>
    <dbReference type="NCBI Taxonomy" id="1028800"/>
    <lineage>
        <taxon>Bacteria</taxon>
        <taxon>Pseudomonadati</taxon>
        <taxon>Pseudomonadota</taxon>
        <taxon>Alphaproteobacteria</taxon>
        <taxon>Hyphomicrobiales</taxon>
        <taxon>Rhizobiaceae</taxon>
        <taxon>Rhizobium/Agrobacterium group</taxon>
        <taxon>Neorhizobium</taxon>
    </lineage>
</organism>
<dbReference type="OrthoDB" id="5450856at2"/>
<dbReference type="HOGENOM" id="CLU_017584_9_5_5"/>
<proteinExistence type="predicted"/>
<dbReference type="SMART" id="SM00345">
    <property type="entry name" value="HTH_GNTR"/>
    <property type="match status" value="1"/>
</dbReference>
<keyword evidence="2" id="KW-0805">Transcription regulation</keyword>
<protein>
    <recommendedName>
        <fullName evidence="6">Pyruvate dehydrogenase complex repressor</fullName>
    </recommendedName>
</protein>
<dbReference type="Gene3D" id="1.20.120.530">
    <property type="entry name" value="GntR ligand-binding domain-like"/>
    <property type="match status" value="1"/>
</dbReference>
<dbReference type="GO" id="GO:0003700">
    <property type="term" value="F:DNA-binding transcription factor activity"/>
    <property type="evidence" value="ECO:0007669"/>
    <property type="project" value="InterPro"/>
</dbReference>
<dbReference type="eggNOG" id="COG2186">
    <property type="taxonomic scope" value="Bacteria"/>
</dbReference>
<dbReference type="Gene3D" id="1.10.10.10">
    <property type="entry name" value="Winged helix-like DNA-binding domain superfamily/Winged helix DNA-binding domain"/>
    <property type="match status" value="1"/>
</dbReference>
<dbReference type="Pfam" id="PF07729">
    <property type="entry name" value="FCD"/>
    <property type="match status" value="1"/>
</dbReference>
<dbReference type="InterPro" id="IPR036388">
    <property type="entry name" value="WH-like_DNA-bd_sf"/>
</dbReference>
<keyword evidence="1" id="KW-0678">Repressor</keyword>
<dbReference type="PROSITE" id="PS50949">
    <property type="entry name" value="HTH_GNTR"/>
    <property type="match status" value="1"/>
</dbReference>
<name>A0A068SLD2_NEOGA</name>
<dbReference type="InterPro" id="IPR000524">
    <property type="entry name" value="Tscrpt_reg_HTH_GntR"/>
</dbReference>
<keyword evidence="4" id="KW-0804">Transcription</keyword>
<feature type="domain" description="HTH gntR-type" evidence="7">
    <location>
        <begin position="12"/>
        <end position="80"/>
    </location>
</feature>
<dbReference type="InterPro" id="IPR011711">
    <property type="entry name" value="GntR_C"/>
</dbReference>
<dbReference type="PATRIC" id="fig|1028800.3.peg.328"/>
<dbReference type="AlphaFoldDB" id="A0A068SLD2"/>
<keyword evidence="9" id="KW-1185">Reference proteome</keyword>
<dbReference type="Pfam" id="PF00392">
    <property type="entry name" value="GntR"/>
    <property type="match status" value="1"/>
</dbReference>
<dbReference type="SUPFAM" id="SSF46785">
    <property type="entry name" value="Winged helix' DNA-binding domain"/>
    <property type="match status" value="1"/>
</dbReference>
<evidence type="ECO:0000259" key="7">
    <source>
        <dbReference type="PROSITE" id="PS50949"/>
    </source>
</evidence>
<keyword evidence="3" id="KW-0238">DNA-binding</keyword>
<dbReference type="InterPro" id="IPR008920">
    <property type="entry name" value="TF_FadR/GntR_C"/>
</dbReference>
<dbReference type="SUPFAM" id="SSF48008">
    <property type="entry name" value="GntR ligand-binding domain-like"/>
    <property type="match status" value="1"/>
</dbReference>
<dbReference type="Proteomes" id="UP000028181">
    <property type="component" value="Chromosome I"/>
</dbReference>
<gene>
    <name evidence="8" type="ORF">RG540_CH03230</name>
</gene>
<comment type="function">
    <text evidence="5">Transcriptional repressor for the pyruvate dehydrogenase complex genes aceEF and lpd.</text>
</comment>
<evidence type="ECO:0000256" key="5">
    <source>
        <dbReference type="ARBA" id="ARBA00037357"/>
    </source>
</evidence>
<dbReference type="PANTHER" id="PTHR43537:SF34">
    <property type="entry name" value="PYRUVATE DEHYDROGENASE COMPLEX REPRESSOR"/>
    <property type="match status" value="1"/>
</dbReference>
<evidence type="ECO:0000256" key="6">
    <source>
        <dbReference type="ARBA" id="ARBA00039592"/>
    </source>
</evidence>
<dbReference type="KEGG" id="ngg:RG540_CH03230"/>
<evidence type="ECO:0000256" key="1">
    <source>
        <dbReference type="ARBA" id="ARBA00022491"/>
    </source>
</evidence>
<evidence type="ECO:0000256" key="4">
    <source>
        <dbReference type="ARBA" id="ARBA00023163"/>
    </source>
</evidence>
<dbReference type="SMART" id="SM00895">
    <property type="entry name" value="FCD"/>
    <property type="match status" value="1"/>
</dbReference>
<evidence type="ECO:0000256" key="3">
    <source>
        <dbReference type="ARBA" id="ARBA00023125"/>
    </source>
</evidence>
<dbReference type="EMBL" id="HG938353">
    <property type="protein sequence ID" value="CDN46516.1"/>
    <property type="molecule type" value="Genomic_DNA"/>
</dbReference>
<dbReference type="CDD" id="cd07377">
    <property type="entry name" value="WHTH_GntR"/>
    <property type="match status" value="1"/>
</dbReference>
<reference evidence="9" key="1">
    <citation type="journal article" date="2014" name="BMC Genomics">
        <title>Genome sequencing of two Neorhizobium galegae strains reveals a noeT gene responsible for the unusual acetylation of the nodulation factors.</title>
        <authorList>
            <person name="Osterman J."/>
            <person name="Marsh J."/>
            <person name="Laine P.K."/>
            <person name="Zeng Z."/>
            <person name="Alatalo E."/>
            <person name="Sullivan J.T."/>
            <person name="Young J.P."/>
            <person name="Thomas-Oates J."/>
            <person name="Paulin L."/>
            <person name="Lindstrom K."/>
        </authorList>
    </citation>
    <scope>NUCLEOTIDE SEQUENCE [LARGE SCALE GENOMIC DNA]</scope>
    <source>
        <strain evidence="9">HAMBI 540</strain>
    </source>
</reference>
<keyword evidence="8" id="KW-0670">Pyruvate</keyword>
<evidence type="ECO:0000313" key="8">
    <source>
        <dbReference type="EMBL" id="CDN46516.1"/>
    </source>
</evidence>
<dbReference type="GO" id="GO:0003677">
    <property type="term" value="F:DNA binding"/>
    <property type="evidence" value="ECO:0007669"/>
    <property type="project" value="UniProtKB-KW"/>
</dbReference>
<dbReference type="PRINTS" id="PR00035">
    <property type="entry name" value="HTHGNTR"/>
</dbReference>
<dbReference type="PANTHER" id="PTHR43537">
    <property type="entry name" value="TRANSCRIPTIONAL REGULATOR, GNTR FAMILY"/>
    <property type="match status" value="1"/>
</dbReference>
<dbReference type="InterPro" id="IPR036390">
    <property type="entry name" value="WH_DNA-bd_sf"/>
</dbReference>